<comment type="catalytic activity">
    <reaction evidence="5 6">
        <text>Exonucleolytic cleavage in either 5'- to 3'- or 3'- to 5'-direction to yield nucleoside 5'-phosphates.</text>
        <dbReference type="EC" id="3.1.11.6"/>
    </reaction>
</comment>
<dbReference type="GO" id="GO:0008855">
    <property type="term" value="F:exodeoxyribonuclease VII activity"/>
    <property type="evidence" value="ECO:0007669"/>
    <property type="project" value="UniProtKB-EC"/>
</dbReference>
<evidence type="ECO:0000256" key="5">
    <source>
        <dbReference type="HAMAP-Rule" id="MF_00378"/>
    </source>
</evidence>
<proteinExistence type="inferred from homology"/>
<dbReference type="NCBIfam" id="TIGR00237">
    <property type="entry name" value="xseA"/>
    <property type="match status" value="1"/>
</dbReference>
<evidence type="ECO:0000256" key="8">
    <source>
        <dbReference type="SAM" id="MobiDB-lite"/>
    </source>
</evidence>
<accession>A0ABU3NIW3</accession>
<evidence type="ECO:0000259" key="10">
    <source>
        <dbReference type="Pfam" id="PF13742"/>
    </source>
</evidence>
<name>A0ABU3NIW3_9GAMM</name>
<keyword evidence="4 5" id="KW-0269">Exonuclease</keyword>
<dbReference type="InterPro" id="IPR025824">
    <property type="entry name" value="OB-fold_nuc-bd_dom"/>
</dbReference>
<dbReference type="CDD" id="cd04489">
    <property type="entry name" value="ExoVII_LU_OBF"/>
    <property type="match status" value="1"/>
</dbReference>
<organism evidence="11 12">
    <name type="scientific">Halomonas saccharevitans</name>
    <dbReference type="NCBI Taxonomy" id="416872"/>
    <lineage>
        <taxon>Bacteria</taxon>
        <taxon>Pseudomonadati</taxon>
        <taxon>Pseudomonadota</taxon>
        <taxon>Gammaproteobacteria</taxon>
        <taxon>Oceanospirillales</taxon>
        <taxon>Halomonadaceae</taxon>
        <taxon>Halomonas</taxon>
    </lineage>
</organism>
<evidence type="ECO:0000313" key="12">
    <source>
        <dbReference type="Proteomes" id="UP001255917"/>
    </source>
</evidence>
<feature type="domain" description="Exonuclease VII large subunit C-terminal" evidence="9">
    <location>
        <begin position="138"/>
        <end position="448"/>
    </location>
</feature>
<comment type="subunit">
    <text evidence="5">Heterooligomer composed of large and small subunits.</text>
</comment>
<comment type="caution">
    <text evidence="11">The sequence shown here is derived from an EMBL/GenBank/DDBJ whole genome shotgun (WGS) entry which is preliminary data.</text>
</comment>
<keyword evidence="3 5" id="KW-0378">Hydrolase</keyword>
<dbReference type="HAMAP" id="MF_00378">
    <property type="entry name" value="Exonuc_7_L"/>
    <property type="match status" value="1"/>
</dbReference>
<comment type="function">
    <text evidence="5">Bidirectionally degrades single-stranded DNA into large acid-insoluble oligonucleotides, which are then degraded further into small acid-soluble oligonucleotides.</text>
</comment>
<evidence type="ECO:0000256" key="1">
    <source>
        <dbReference type="ARBA" id="ARBA00022490"/>
    </source>
</evidence>
<evidence type="ECO:0000256" key="4">
    <source>
        <dbReference type="ARBA" id="ARBA00022839"/>
    </source>
</evidence>
<dbReference type="PANTHER" id="PTHR30008:SF0">
    <property type="entry name" value="EXODEOXYRIBONUCLEASE 7 LARGE SUBUNIT"/>
    <property type="match status" value="1"/>
</dbReference>
<dbReference type="EMBL" id="JAVXUR010000004">
    <property type="protein sequence ID" value="MDT8880091.1"/>
    <property type="molecule type" value="Genomic_DNA"/>
</dbReference>
<comment type="subcellular location">
    <subcellularLocation>
        <location evidence="5 6">Cytoplasm</location>
    </subcellularLocation>
</comment>
<gene>
    <name evidence="5 11" type="primary">xseA</name>
    <name evidence="11" type="ORF">RSO68_11445</name>
</gene>
<protein>
    <recommendedName>
        <fullName evidence="5">Exodeoxyribonuclease 7 large subunit</fullName>
        <ecNumber evidence="5">3.1.11.6</ecNumber>
    </recommendedName>
    <alternativeName>
        <fullName evidence="5">Exodeoxyribonuclease VII large subunit</fullName>
        <shortName evidence="5">Exonuclease VII large subunit</shortName>
    </alternativeName>
</protein>
<feature type="coiled-coil region" evidence="7">
    <location>
        <begin position="285"/>
        <end position="348"/>
    </location>
</feature>
<dbReference type="Pfam" id="PF13742">
    <property type="entry name" value="tRNA_anti_2"/>
    <property type="match status" value="1"/>
</dbReference>
<evidence type="ECO:0000256" key="3">
    <source>
        <dbReference type="ARBA" id="ARBA00022801"/>
    </source>
</evidence>
<keyword evidence="12" id="KW-1185">Reference proteome</keyword>
<dbReference type="PANTHER" id="PTHR30008">
    <property type="entry name" value="EXODEOXYRIBONUCLEASE 7 LARGE SUBUNIT"/>
    <property type="match status" value="1"/>
</dbReference>
<evidence type="ECO:0000259" key="9">
    <source>
        <dbReference type="Pfam" id="PF02601"/>
    </source>
</evidence>
<feature type="compositionally biased region" description="Polar residues" evidence="8">
    <location>
        <begin position="7"/>
        <end position="20"/>
    </location>
</feature>
<evidence type="ECO:0000256" key="7">
    <source>
        <dbReference type="SAM" id="Coils"/>
    </source>
</evidence>
<evidence type="ECO:0000256" key="6">
    <source>
        <dbReference type="RuleBase" id="RU004355"/>
    </source>
</evidence>
<evidence type="ECO:0000313" key="11">
    <source>
        <dbReference type="EMBL" id="MDT8880091.1"/>
    </source>
</evidence>
<keyword evidence="2 5" id="KW-0540">Nuclease</keyword>
<dbReference type="Proteomes" id="UP001255917">
    <property type="component" value="Unassembled WGS sequence"/>
</dbReference>
<reference evidence="12" key="1">
    <citation type="submission" date="2023-07" db="EMBL/GenBank/DDBJ databases">
        <title>Substrates and metabolic shifts associated with increased methane emissions in unrestored hypersaline salterns.</title>
        <authorList>
            <person name="Bueno De Mesquita C.P."/>
            <person name="Tringe S.G."/>
        </authorList>
    </citation>
    <scope>NUCLEOTIDE SEQUENCE [LARGE SCALE GENOMIC DNA]</scope>
    <source>
        <strain evidence="12">I4</strain>
    </source>
</reference>
<keyword evidence="1 5" id="KW-0963">Cytoplasm</keyword>
<dbReference type="Gene3D" id="2.40.50.1010">
    <property type="match status" value="1"/>
</dbReference>
<dbReference type="RefSeq" id="WP_315586671.1">
    <property type="nucleotide sequence ID" value="NZ_JAVXUR010000004.1"/>
</dbReference>
<dbReference type="InterPro" id="IPR020579">
    <property type="entry name" value="Exonuc_VII_lsu_C"/>
</dbReference>
<keyword evidence="7" id="KW-0175">Coiled coil</keyword>
<dbReference type="EC" id="3.1.11.6" evidence="5"/>
<comment type="similarity">
    <text evidence="5 6">Belongs to the XseA family.</text>
</comment>
<feature type="domain" description="OB-fold nucleic acid binding" evidence="10">
    <location>
        <begin position="19"/>
        <end position="111"/>
    </location>
</feature>
<dbReference type="Pfam" id="PF02601">
    <property type="entry name" value="Exonuc_VII_L"/>
    <property type="match status" value="1"/>
</dbReference>
<feature type="region of interest" description="Disordered" evidence="8">
    <location>
        <begin position="1"/>
        <end position="20"/>
    </location>
</feature>
<evidence type="ECO:0000256" key="2">
    <source>
        <dbReference type="ARBA" id="ARBA00022722"/>
    </source>
</evidence>
<sequence length="469" mass="51662">MPPPLSDTPQDPASDSEALSVSELNRRARRALEQDVGEVWVEGELSGVSRPSSGHVYFTLKDDKAQLRCALFRTRARFVAAPMRDGDRVKVRGQVSLFEPRGDYQLIVEAVRAAGEGELLAAYERLKARLAAEGVFANARPLPFPPRHLLVLTSPTGAAIRDVLAVLAARWPLSQVTLIPVPVQGREAAPAMIGALGLLNRQSALDPERDAILITRGGGSLEDLWAFNDEHLARAIFHSRLPVMAAVGHEVDTTLADFAADARAPTPSAAAEQLVPDRRERLHRLERLAERLTRAQRARLDTDAQRLDHLRARLRHPGEVLAARRRQLDQLEARLRRAMRARLDQERRRGHHLHQRLALRSPDRLTEQAGQRLERATQRLHQAMPRALSRHRDRLGGLARELQAVSPLAVLGRGYAILEDERGQVVRRAADTAPGQALEARLGEGRLALTVTGVGSDGAESHGGKPSSL</sequence>
<dbReference type="InterPro" id="IPR003753">
    <property type="entry name" value="Exonuc_VII_L"/>
</dbReference>